<dbReference type="InterPro" id="IPR042070">
    <property type="entry name" value="PucR_C-HTH_sf"/>
</dbReference>
<dbReference type="InterPro" id="IPR051448">
    <property type="entry name" value="CdaR-like_regulators"/>
</dbReference>
<evidence type="ECO:0008006" key="5">
    <source>
        <dbReference type="Google" id="ProtNLM"/>
    </source>
</evidence>
<name>A0AAU7APF9_9ACTN</name>
<gene>
    <name evidence="4" type="ORF">DSM112329_00301</name>
</gene>
<evidence type="ECO:0000256" key="1">
    <source>
        <dbReference type="ARBA" id="ARBA00006754"/>
    </source>
</evidence>
<accession>A0AAU7APF9</accession>
<evidence type="ECO:0000259" key="2">
    <source>
        <dbReference type="Pfam" id="PF13556"/>
    </source>
</evidence>
<proteinExistence type="inferred from homology"/>
<comment type="similarity">
    <text evidence="1">Belongs to the CdaR family.</text>
</comment>
<dbReference type="InterPro" id="IPR041522">
    <property type="entry name" value="CdaR_GGDEF"/>
</dbReference>
<dbReference type="AlphaFoldDB" id="A0AAU7APF9"/>
<dbReference type="EMBL" id="CP114014">
    <property type="protein sequence ID" value="XAY03483.1"/>
    <property type="molecule type" value="Genomic_DNA"/>
</dbReference>
<feature type="domain" description="CdaR GGDEF-like" evidence="3">
    <location>
        <begin position="212"/>
        <end position="322"/>
    </location>
</feature>
<dbReference type="Gene3D" id="1.10.10.2840">
    <property type="entry name" value="PucR C-terminal helix-turn-helix domain"/>
    <property type="match status" value="1"/>
</dbReference>
<evidence type="ECO:0000259" key="3">
    <source>
        <dbReference type="Pfam" id="PF17853"/>
    </source>
</evidence>
<evidence type="ECO:0000313" key="4">
    <source>
        <dbReference type="EMBL" id="XAY03483.1"/>
    </source>
</evidence>
<dbReference type="Pfam" id="PF17853">
    <property type="entry name" value="GGDEF_2"/>
    <property type="match status" value="1"/>
</dbReference>
<dbReference type="PANTHER" id="PTHR33744:SF1">
    <property type="entry name" value="DNA-BINDING TRANSCRIPTIONAL ACTIVATOR ADER"/>
    <property type="match status" value="1"/>
</dbReference>
<reference evidence="4" key="1">
    <citation type="submission" date="2022-12" db="EMBL/GenBank/DDBJ databases">
        <title>Paraconexibacter alkalitolerans sp. nov. and Baekduia alba sp. nov., isolated from soil and emended description of the genera Paraconexibacter (Chun et al., 2020) and Baekduia (An et al., 2020).</title>
        <authorList>
            <person name="Vieira S."/>
            <person name="Huber K.J."/>
            <person name="Geppert A."/>
            <person name="Wolf J."/>
            <person name="Neumann-Schaal M."/>
            <person name="Muesken M."/>
            <person name="Overmann J."/>
        </authorList>
    </citation>
    <scope>NUCLEOTIDE SEQUENCE</scope>
    <source>
        <strain evidence="4">AEG42_29</strain>
    </source>
</reference>
<dbReference type="Pfam" id="PF13556">
    <property type="entry name" value="HTH_30"/>
    <property type="match status" value="1"/>
</dbReference>
<sequence length="438" mass="46591">MCATPCVLATAVRAAYGEWVTGPRKPLGAPAADLVRAAATLALADPGPLLAAVDEAVLAGSPALAAYADLAQQTQLANHTNVLRWLTSTAHRPGEPVPREVAPEALDIARDVVRRGLDRDVMWTAYRRGENAAWRMWMRALTELAATRTGWTAALPDALDATASTLNRFVDDILSTLDERIWSERDQLVSGNLARRLETVQLILSDAPITQQRAAERLGYELGGDHVALVLTTDTPTPEQGLLETLAARLAHAGGMRPPFTVPAGGAGLWAWAAAPASPDLDAMRAVLRGAPAGVAVAVGRPAGGVAGFRRSHQQAADVQRVVAGAQAPDPVQAAARLITYDEVQVVALAGTDVARAGEFARTALGGLLDGRPELREALRVHLLEHRSATRAAARLFTHRNTMLNRVARAEALLPRPLEDQPLAVLLALELDHWLDLG</sequence>
<feature type="domain" description="PucR C-terminal helix-turn-helix" evidence="2">
    <location>
        <begin position="375"/>
        <end position="431"/>
    </location>
</feature>
<dbReference type="KEGG" id="parq:DSM112329_00301"/>
<dbReference type="PANTHER" id="PTHR33744">
    <property type="entry name" value="CARBOHYDRATE DIACID REGULATOR"/>
    <property type="match status" value="1"/>
</dbReference>
<protein>
    <recommendedName>
        <fullName evidence="5">PucR family transcriptional regulator</fullName>
    </recommendedName>
</protein>
<dbReference type="InterPro" id="IPR025736">
    <property type="entry name" value="PucR_C-HTH_dom"/>
</dbReference>
<organism evidence="4">
    <name type="scientific">Paraconexibacter sp. AEG42_29</name>
    <dbReference type="NCBI Taxonomy" id="2997339"/>
    <lineage>
        <taxon>Bacteria</taxon>
        <taxon>Bacillati</taxon>
        <taxon>Actinomycetota</taxon>
        <taxon>Thermoleophilia</taxon>
        <taxon>Solirubrobacterales</taxon>
        <taxon>Paraconexibacteraceae</taxon>
        <taxon>Paraconexibacter</taxon>
    </lineage>
</organism>